<organism evidence="2 3">
    <name type="scientific">Tetradesmus obliquus</name>
    <name type="common">Green alga</name>
    <name type="synonym">Acutodesmus obliquus</name>
    <dbReference type="NCBI Taxonomy" id="3088"/>
    <lineage>
        <taxon>Eukaryota</taxon>
        <taxon>Viridiplantae</taxon>
        <taxon>Chlorophyta</taxon>
        <taxon>core chlorophytes</taxon>
        <taxon>Chlorophyceae</taxon>
        <taxon>CS clade</taxon>
        <taxon>Sphaeropleales</taxon>
        <taxon>Scenedesmaceae</taxon>
        <taxon>Tetradesmus</taxon>
    </lineage>
</organism>
<dbReference type="PANTHER" id="PTHR33449:SF1">
    <property type="entry name" value="NUCLEOID-ASSOCIATED PROTEIN YBAB"/>
    <property type="match status" value="1"/>
</dbReference>
<gene>
    <name evidence="2" type="ORF">BQ4739_LOCUS14097</name>
</gene>
<dbReference type="EMBL" id="FNXT01001199">
    <property type="protein sequence ID" value="SZX73855.1"/>
    <property type="molecule type" value="Genomic_DNA"/>
</dbReference>
<dbReference type="Proteomes" id="UP000256970">
    <property type="component" value="Unassembled WGS sequence"/>
</dbReference>
<reference evidence="2 3" key="1">
    <citation type="submission" date="2016-10" db="EMBL/GenBank/DDBJ databases">
        <authorList>
            <person name="Cai Z."/>
        </authorList>
    </citation>
    <scope>NUCLEOTIDE SEQUENCE [LARGE SCALE GENOMIC DNA]</scope>
</reference>
<protein>
    <recommendedName>
        <fullName evidence="4">Nucleoid-associated protein</fullName>
    </recommendedName>
</protein>
<keyword evidence="1" id="KW-0238">DNA-binding</keyword>
<name>A0A383W888_TETOB</name>
<dbReference type="GO" id="GO:0003677">
    <property type="term" value="F:DNA binding"/>
    <property type="evidence" value="ECO:0007669"/>
    <property type="project" value="UniProtKB-KW"/>
</dbReference>
<evidence type="ECO:0000313" key="3">
    <source>
        <dbReference type="Proteomes" id="UP000256970"/>
    </source>
</evidence>
<dbReference type="AlphaFoldDB" id="A0A383W888"/>
<keyword evidence="3" id="KW-1185">Reference proteome</keyword>
<dbReference type="PANTHER" id="PTHR33449">
    <property type="entry name" value="NUCLEOID-ASSOCIATED PROTEIN YBAB"/>
    <property type="match status" value="1"/>
</dbReference>
<sequence length="208" mass="22344">MLCAMPQRAGLAARVSQKQHSRCVRPAMSRRQLKAQALFGGGNKEGGGGGMPNPFDMGKLMESVKKAQQLVQVETQRVQAELDATEFDGYDEDETVKVVMNGNQVPKSVEITQEAIDTGAEELSRRLTLAMQEAFTTVYASHLPACLPAHSSLPVTLLCFLQELSRRLTLAMQEAHGKSVTGMKSKMQDLAKSLGLPNPAALTGGGGM</sequence>
<dbReference type="SUPFAM" id="SSF82607">
    <property type="entry name" value="YbaB-like"/>
    <property type="match status" value="1"/>
</dbReference>
<accession>A0A383W888</accession>
<evidence type="ECO:0008006" key="4">
    <source>
        <dbReference type="Google" id="ProtNLM"/>
    </source>
</evidence>
<evidence type="ECO:0000313" key="2">
    <source>
        <dbReference type="EMBL" id="SZX73855.1"/>
    </source>
</evidence>
<dbReference type="InterPro" id="IPR004401">
    <property type="entry name" value="YbaB/EbfC"/>
</dbReference>
<proteinExistence type="predicted"/>
<dbReference type="Gene3D" id="3.30.1310.10">
    <property type="entry name" value="Nucleoid-associated protein YbaB-like domain"/>
    <property type="match status" value="1"/>
</dbReference>
<evidence type="ECO:0000256" key="1">
    <source>
        <dbReference type="ARBA" id="ARBA00023125"/>
    </source>
</evidence>
<dbReference type="Pfam" id="PF02575">
    <property type="entry name" value="YbaB_DNA_bd"/>
    <property type="match status" value="1"/>
</dbReference>
<dbReference type="STRING" id="3088.A0A383W888"/>
<dbReference type="InterPro" id="IPR036894">
    <property type="entry name" value="YbaB-like_sf"/>
</dbReference>